<keyword evidence="2" id="KW-1185">Reference proteome</keyword>
<protein>
    <submittedName>
        <fullName evidence="1">Uncharacterized protein</fullName>
    </submittedName>
</protein>
<accession>A0A391NP63</accession>
<proteinExistence type="predicted"/>
<dbReference type="AlphaFoldDB" id="A0A391NP63"/>
<dbReference type="EMBL" id="BDIP01003176">
    <property type="protein sequence ID" value="GCA63345.1"/>
    <property type="molecule type" value="Genomic_DNA"/>
</dbReference>
<sequence length="160" mass="17230">MRWGSPPWNHHHKVLNSTLIGETLHVLYEGEGCYSHATLSSTGEWCEDPIVLGSPATPLGPDTLALVPTPRGARGTPLVVEGVVVIAPECMSFEAGDAPVQDVTLPYSCFDPVSGEFSDGGEDFFDEELVLLGAYQDGWVFALDESHEGVRAVYHCTLGE</sequence>
<organism evidence="1 2">
    <name type="scientific">Kipferlia bialata</name>
    <dbReference type="NCBI Taxonomy" id="797122"/>
    <lineage>
        <taxon>Eukaryota</taxon>
        <taxon>Metamonada</taxon>
        <taxon>Carpediemonas-like organisms</taxon>
        <taxon>Kipferlia</taxon>
    </lineage>
</organism>
<name>A0A391NP63_9EUKA</name>
<evidence type="ECO:0000313" key="1">
    <source>
        <dbReference type="EMBL" id="GCA63345.1"/>
    </source>
</evidence>
<gene>
    <name evidence="1" type="ORF">KIPB_009389</name>
</gene>
<reference evidence="1 2" key="1">
    <citation type="journal article" date="2018" name="PLoS ONE">
        <title>The draft genome of Kipferlia bialata reveals reductive genome evolution in fornicate parasites.</title>
        <authorList>
            <person name="Tanifuji G."/>
            <person name="Takabayashi S."/>
            <person name="Kume K."/>
            <person name="Takagi M."/>
            <person name="Nakayama T."/>
            <person name="Kamikawa R."/>
            <person name="Inagaki Y."/>
            <person name="Hashimoto T."/>
        </authorList>
    </citation>
    <scope>NUCLEOTIDE SEQUENCE [LARGE SCALE GENOMIC DNA]</scope>
    <source>
        <strain evidence="1">NY0173</strain>
    </source>
</reference>
<evidence type="ECO:0000313" key="2">
    <source>
        <dbReference type="Proteomes" id="UP000265618"/>
    </source>
</evidence>
<comment type="caution">
    <text evidence="1">The sequence shown here is derived from an EMBL/GenBank/DDBJ whole genome shotgun (WGS) entry which is preliminary data.</text>
</comment>
<dbReference type="Proteomes" id="UP000265618">
    <property type="component" value="Unassembled WGS sequence"/>
</dbReference>